<evidence type="ECO:0000256" key="2">
    <source>
        <dbReference type="ARBA" id="ARBA00011255"/>
    </source>
</evidence>
<dbReference type="InterPro" id="IPR003481">
    <property type="entry name" value="FliD_N"/>
</dbReference>
<evidence type="ECO:0000259" key="7">
    <source>
        <dbReference type="Pfam" id="PF07195"/>
    </source>
</evidence>
<evidence type="ECO:0000313" key="9">
    <source>
        <dbReference type="Proteomes" id="UP000534186"/>
    </source>
</evidence>
<sequence>MGTVGLSFGSATSGQGFDVASTVTQIQAASQAIETPWQNQLTALKAQDTVLSSLGTDLSTLSTSLQKLTDFEGVFAEKQGSSSNTDVLSLTSASSTAVAGSHTIVIGQLAQTSSDASTSISNANDTLSGSVTIQGHTFNVDSTDNDTTLASLSAAINSAGIGVSASVITDSSGSRLSIVSGTSGAAGQLTISGSLSGASSGNITFQTGENGQDANLTVDGVSITSSSNTVSNAIPGVTFQLLAPSTSPVQVQITDATTDIATAISSFVSAYNTVVGDINTQEQSGAGGTSSPLLGSPIIAQLQESITGSLFSGSASGSINNITQLGISVNNDGTLTLSADTLTSALNSNLADVTGFLQNSGSFGQTLATALNNAGTQAPSGAIYLAQQQNSSEETALNADITNENAILATQKTQLTNELNAANQILQSIPSQLNEVNSVFDSLTGFNPNTQA</sequence>
<keyword evidence="8" id="KW-0969">Cilium</keyword>
<proteinExistence type="inferred from homology"/>
<dbReference type="InterPro" id="IPR040026">
    <property type="entry name" value="FliD"/>
</dbReference>
<dbReference type="Pfam" id="PF07195">
    <property type="entry name" value="FliD_C"/>
    <property type="match status" value="1"/>
</dbReference>
<protein>
    <recommendedName>
        <fullName evidence="5">Flagellar hook-associated protein 2</fullName>
        <shortName evidence="5">HAP2</shortName>
    </recommendedName>
    <alternativeName>
        <fullName evidence="5">Flagellar cap protein</fullName>
    </alternativeName>
</protein>
<dbReference type="GO" id="GO:0009424">
    <property type="term" value="C:bacterial-type flagellum hook"/>
    <property type="evidence" value="ECO:0007669"/>
    <property type="project" value="UniProtKB-UniRule"/>
</dbReference>
<dbReference type="PANTHER" id="PTHR30288">
    <property type="entry name" value="FLAGELLAR CAP/ASSEMBLY PROTEIN FLID"/>
    <property type="match status" value="1"/>
</dbReference>
<dbReference type="InterPro" id="IPR010809">
    <property type="entry name" value="FliD_C"/>
</dbReference>
<evidence type="ECO:0000256" key="3">
    <source>
        <dbReference type="ARBA" id="ARBA00023054"/>
    </source>
</evidence>
<dbReference type="GO" id="GO:0005576">
    <property type="term" value="C:extracellular region"/>
    <property type="evidence" value="ECO:0007669"/>
    <property type="project" value="UniProtKB-SubCell"/>
</dbReference>
<comment type="function">
    <text evidence="5">Required for morphogenesis and for the elongation of the flagellar filament by facilitating polymerization of the flagellin monomers at the tip of growing filament. Forms a capping structure, which prevents flagellin subunits (transported through the central channel of the flagellum) from leaking out without polymerization at the distal end.</text>
</comment>
<evidence type="ECO:0000259" key="6">
    <source>
        <dbReference type="Pfam" id="PF02465"/>
    </source>
</evidence>
<dbReference type="PANTHER" id="PTHR30288:SF0">
    <property type="entry name" value="FLAGELLAR HOOK-ASSOCIATED PROTEIN 2"/>
    <property type="match status" value="1"/>
</dbReference>
<keyword evidence="8" id="KW-0282">Flagellum</keyword>
<dbReference type="Pfam" id="PF02465">
    <property type="entry name" value="FliD_N"/>
    <property type="match status" value="1"/>
</dbReference>
<dbReference type="GO" id="GO:0009421">
    <property type="term" value="C:bacterial-type flagellum filament cap"/>
    <property type="evidence" value="ECO:0007669"/>
    <property type="project" value="InterPro"/>
</dbReference>
<evidence type="ECO:0000256" key="5">
    <source>
        <dbReference type="RuleBase" id="RU362066"/>
    </source>
</evidence>
<gene>
    <name evidence="8" type="ORF">HDF12_001762</name>
</gene>
<evidence type="ECO:0000256" key="1">
    <source>
        <dbReference type="ARBA" id="ARBA00009764"/>
    </source>
</evidence>
<dbReference type="AlphaFoldDB" id="A0A7Y9NLF5"/>
<dbReference type="GO" id="GO:0071973">
    <property type="term" value="P:bacterial-type flagellum-dependent cell motility"/>
    <property type="evidence" value="ECO:0007669"/>
    <property type="project" value="TreeGrafter"/>
</dbReference>
<comment type="subcellular location">
    <subcellularLocation>
        <location evidence="5">Secreted</location>
    </subcellularLocation>
    <subcellularLocation>
        <location evidence="5">Bacterial flagellum</location>
    </subcellularLocation>
</comment>
<dbReference type="GO" id="GO:0007155">
    <property type="term" value="P:cell adhesion"/>
    <property type="evidence" value="ECO:0007669"/>
    <property type="project" value="InterPro"/>
</dbReference>
<evidence type="ECO:0000256" key="4">
    <source>
        <dbReference type="ARBA" id="ARBA00023143"/>
    </source>
</evidence>
<evidence type="ECO:0000313" key="8">
    <source>
        <dbReference type="EMBL" id="NYF51397.1"/>
    </source>
</evidence>
<dbReference type="Proteomes" id="UP000534186">
    <property type="component" value="Unassembled WGS sequence"/>
</dbReference>
<organism evidence="8 9">
    <name type="scientific">Tunturiibacter lichenicola</name>
    <dbReference type="NCBI Taxonomy" id="2051959"/>
    <lineage>
        <taxon>Bacteria</taxon>
        <taxon>Pseudomonadati</taxon>
        <taxon>Acidobacteriota</taxon>
        <taxon>Terriglobia</taxon>
        <taxon>Terriglobales</taxon>
        <taxon>Acidobacteriaceae</taxon>
        <taxon>Tunturiibacter</taxon>
    </lineage>
</organism>
<name>A0A7Y9NLF5_9BACT</name>
<accession>A0A7Y9NLF5</accession>
<keyword evidence="3" id="KW-0175">Coiled coil</keyword>
<keyword evidence="5" id="KW-0964">Secreted</keyword>
<feature type="domain" description="Flagellar hook-associated protein 2 C-terminal" evidence="7">
    <location>
        <begin position="211"/>
        <end position="427"/>
    </location>
</feature>
<comment type="similarity">
    <text evidence="1 5">Belongs to the FliD family.</text>
</comment>
<dbReference type="EMBL" id="JACCCV010000001">
    <property type="protein sequence ID" value="NYF51397.1"/>
    <property type="molecule type" value="Genomic_DNA"/>
</dbReference>
<comment type="subunit">
    <text evidence="2 5">Homopentamer.</text>
</comment>
<comment type="caution">
    <text evidence="8">The sequence shown here is derived from an EMBL/GenBank/DDBJ whole genome shotgun (WGS) entry which is preliminary data.</text>
</comment>
<reference evidence="8 9" key="1">
    <citation type="submission" date="2020-07" db="EMBL/GenBank/DDBJ databases">
        <title>Genomic Encyclopedia of Type Strains, Phase IV (KMG-V): Genome sequencing to study the core and pangenomes of soil and plant-associated prokaryotes.</title>
        <authorList>
            <person name="Whitman W."/>
        </authorList>
    </citation>
    <scope>NUCLEOTIDE SEQUENCE [LARGE SCALE GENOMIC DNA]</scope>
    <source>
        <strain evidence="8 9">M8UP30</strain>
    </source>
</reference>
<keyword evidence="4 5" id="KW-0975">Bacterial flagellum</keyword>
<feature type="domain" description="Flagellar hook-associated protein 2 N-terminal" evidence="6">
    <location>
        <begin position="16"/>
        <end position="112"/>
    </location>
</feature>
<keyword evidence="8" id="KW-0966">Cell projection</keyword>